<dbReference type="Proteomes" id="UP000179129">
    <property type="component" value="Unassembled WGS sequence"/>
</dbReference>
<dbReference type="EMBL" id="MFIX01000170">
    <property type="protein sequence ID" value="OGG02824.1"/>
    <property type="molecule type" value="Genomic_DNA"/>
</dbReference>
<dbReference type="InterPro" id="IPR046981">
    <property type="entry name" value="G1P_cyt_trans"/>
</dbReference>
<protein>
    <submittedName>
        <fullName evidence="2">Glucose-1-phosphate cytidylyltransferase</fullName>
    </submittedName>
</protein>
<dbReference type="AlphaFoldDB" id="A0A1F5YRV5"/>
<sequence>MKAVILCGGKGTRIREVSEIMPKPMTAIGGKPILWHIMNIYASQGITDFLLCLGYKGWMIKEFFLNYRTMISDCSITLGRHAELEFHDEFPESSWRITLADTGENAMTGARLYRVRKYLEGCGPFCLTYGDGVADIDLRALVEQHERSGLAGTLTGIRMAGRFGELNITGGKVRKFQEKPALTQGRVNGGFMVFDNRRVWDYLDDREDLTLEEEPLRRMAEAGQLGVYEHDGYWQCMDTFREYNLLNEIWDSGKAPWKIWG</sequence>
<keyword evidence="2" id="KW-0808">Transferase</keyword>
<feature type="domain" description="Nucleotidyl transferase" evidence="1">
    <location>
        <begin position="2"/>
        <end position="235"/>
    </location>
</feature>
<evidence type="ECO:0000313" key="3">
    <source>
        <dbReference type="Proteomes" id="UP000179129"/>
    </source>
</evidence>
<name>A0A1F5YRV5_9BACT</name>
<evidence type="ECO:0000259" key="1">
    <source>
        <dbReference type="Pfam" id="PF00483"/>
    </source>
</evidence>
<dbReference type="PANTHER" id="PTHR47183:SF1">
    <property type="entry name" value="GLUCOSE-1-PHOSPHATE CYTIDYLYLTRANSFERASE"/>
    <property type="match status" value="1"/>
</dbReference>
<dbReference type="InterPro" id="IPR013446">
    <property type="entry name" value="G1P_cyt_trans-like"/>
</dbReference>
<dbReference type="Pfam" id="PF00483">
    <property type="entry name" value="NTP_transferase"/>
    <property type="match status" value="1"/>
</dbReference>
<dbReference type="STRING" id="1817867.A3F83_06890"/>
<dbReference type="Gene3D" id="3.90.550.10">
    <property type="entry name" value="Spore Coat Polysaccharide Biosynthesis Protein SpsA, Chain A"/>
    <property type="match status" value="1"/>
</dbReference>
<dbReference type="GO" id="GO:0047343">
    <property type="term" value="F:glucose-1-phosphate cytidylyltransferase activity"/>
    <property type="evidence" value="ECO:0007669"/>
    <property type="project" value="InterPro"/>
</dbReference>
<dbReference type="GO" id="GO:0009243">
    <property type="term" value="P:O antigen biosynthetic process"/>
    <property type="evidence" value="ECO:0007669"/>
    <property type="project" value="InterPro"/>
</dbReference>
<gene>
    <name evidence="2" type="ORF">A3F83_06890</name>
</gene>
<organism evidence="2 3">
    <name type="scientific">Candidatus Glassbacteria bacterium RIFCSPLOWO2_12_FULL_58_11</name>
    <dbReference type="NCBI Taxonomy" id="1817867"/>
    <lineage>
        <taxon>Bacteria</taxon>
        <taxon>Candidatus Glassiibacteriota</taxon>
    </lineage>
</organism>
<evidence type="ECO:0000313" key="2">
    <source>
        <dbReference type="EMBL" id="OGG02824.1"/>
    </source>
</evidence>
<dbReference type="CDD" id="cd02524">
    <property type="entry name" value="G1P_cytidylyltransferase"/>
    <property type="match status" value="1"/>
</dbReference>
<keyword evidence="2" id="KW-0548">Nucleotidyltransferase</keyword>
<comment type="caution">
    <text evidence="2">The sequence shown here is derived from an EMBL/GenBank/DDBJ whole genome shotgun (WGS) entry which is preliminary data.</text>
</comment>
<accession>A0A1F5YRV5</accession>
<dbReference type="PANTHER" id="PTHR47183">
    <property type="entry name" value="GLUCOSE-1-PHOSPHATE CYTIDYLYLTRANSFERASE-RELATED"/>
    <property type="match status" value="1"/>
</dbReference>
<proteinExistence type="predicted"/>
<dbReference type="InterPro" id="IPR029044">
    <property type="entry name" value="Nucleotide-diphossugar_trans"/>
</dbReference>
<dbReference type="NCBIfam" id="TIGR02623">
    <property type="entry name" value="G1P_cyt_trans"/>
    <property type="match status" value="1"/>
</dbReference>
<dbReference type="InterPro" id="IPR005835">
    <property type="entry name" value="NTP_transferase_dom"/>
</dbReference>
<dbReference type="SUPFAM" id="SSF53448">
    <property type="entry name" value="Nucleotide-diphospho-sugar transferases"/>
    <property type="match status" value="1"/>
</dbReference>
<reference evidence="2 3" key="1">
    <citation type="journal article" date="2016" name="Nat. Commun.">
        <title>Thousands of microbial genomes shed light on interconnected biogeochemical processes in an aquifer system.</title>
        <authorList>
            <person name="Anantharaman K."/>
            <person name="Brown C.T."/>
            <person name="Hug L.A."/>
            <person name="Sharon I."/>
            <person name="Castelle C.J."/>
            <person name="Probst A.J."/>
            <person name="Thomas B.C."/>
            <person name="Singh A."/>
            <person name="Wilkins M.J."/>
            <person name="Karaoz U."/>
            <person name="Brodie E.L."/>
            <person name="Williams K.H."/>
            <person name="Hubbard S.S."/>
            <person name="Banfield J.F."/>
        </authorList>
    </citation>
    <scope>NUCLEOTIDE SEQUENCE [LARGE SCALE GENOMIC DNA]</scope>
</reference>